<sequence length="121" mass="12894">MIAGGEDSFATSNGSSCASALGGLALGGLPSSSTPPPPRPCIPPRRPPHLLACHDLLILLSIDRTQPQDNPHQAVVYPVSPGLRHVDHPAWLQQRDQADHWLRPMIDGPTKNTTANNASKD</sequence>
<reference evidence="2 3" key="1">
    <citation type="journal article" date="2023" name="Plants (Basel)">
        <title>Bridging the Gap: Combining Genomics and Transcriptomics Approaches to Understand Stylosanthes scabra, an Orphan Legume from the Brazilian Caatinga.</title>
        <authorList>
            <person name="Ferreira-Neto J.R.C."/>
            <person name="da Silva M.D."/>
            <person name="Binneck E."/>
            <person name="de Melo N.F."/>
            <person name="da Silva R.H."/>
            <person name="de Melo A.L.T.M."/>
            <person name="Pandolfi V."/>
            <person name="Bustamante F.O."/>
            <person name="Brasileiro-Vidal A.C."/>
            <person name="Benko-Iseppon A.M."/>
        </authorList>
    </citation>
    <scope>NUCLEOTIDE SEQUENCE [LARGE SCALE GENOMIC DNA]</scope>
    <source>
        <tissue evidence="2">Leaves</tissue>
    </source>
</reference>
<keyword evidence="3" id="KW-1185">Reference proteome</keyword>
<evidence type="ECO:0000256" key="1">
    <source>
        <dbReference type="SAM" id="MobiDB-lite"/>
    </source>
</evidence>
<protein>
    <submittedName>
        <fullName evidence="2">Uncharacterized protein</fullName>
    </submittedName>
</protein>
<proteinExistence type="predicted"/>
<accession>A0ABU6WGF2</accession>
<gene>
    <name evidence="2" type="ORF">PIB30_051823</name>
</gene>
<comment type="caution">
    <text evidence="2">The sequence shown here is derived from an EMBL/GenBank/DDBJ whole genome shotgun (WGS) entry which is preliminary data.</text>
</comment>
<feature type="region of interest" description="Disordered" evidence="1">
    <location>
        <begin position="21"/>
        <end position="46"/>
    </location>
</feature>
<feature type="compositionally biased region" description="Pro residues" evidence="1">
    <location>
        <begin position="33"/>
        <end position="45"/>
    </location>
</feature>
<evidence type="ECO:0000313" key="2">
    <source>
        <dbReference type="EMBL" id="MED6184894.1"/>
    </source>
</evidence>
<name>A0ABU6WGF2_9FABA</name>
<dbReference type="EMBL" id="JASCZI010181613">
    <property type="protein sequence ID" value="MED6184894.1"/>
    <property type="molecule type" value="Genomic_DNA"/>
</dbReference>
<organism evidence="2 3">
    <name type="scientific">Stylosanthes scabra</name>
    <dbReference type="NCBI Taxonomy" id="79078"/>
    <lineage>
        <taxon>Eukaryota</taxon>
        <taxon>Viridiplantae</taxon>
        <taxon>Streptophyta</taxon>
        <taxon>Embryophyta</taxon>
        <taxon>Tracheophyta</taxon>
        <taxon>Spermatophyta</taxon>
        <taxon>Magnoliopsida</taxon>
        <taxon>eudicotyledons</taxon>
        <taxon>Gunneridae</taxon>
        <taxon>Pentapetalae</taxon>
        <taxon>rosids</taxon>
        <taxon>fabids</taxon>
        <taxon>Fabales</taxon>
        <taxon>Fabaceae</taxon>
        <taxon>Papilionoideae</taxon>
        <taxon>50 kb inversion clade</taxon>
        <taxon>dalbergioids sensu lato</taxon>
        <taxon>Dalbergieae</taxon>
        <taxon>Pterocarpus clade</taxon>
        <taxon>Stylosanthes</taxon>
    </lineage>
</organism>
<dbReference type="Proteomes" id="UP001341840">
    <property type="component" value="Unassembled WGS sequence"/>
</dbReference>
<evidence type="ECO:0000313" key="3">
    <source>
        <dbReference type="Proteomes" id="UP001341840"/>
    </source>
</evidence>
<feature type="compositionally biased region" description="Low complexity" evidence="1">
    <location>
        <begin position="21"/>
        <end position="32"/>
    </location>
</feature>